<evidence type="ECO:0000256" key="5">
    <source>
        <dbReference type="ARBA" id="ARBA00023136"/>
    </source>
</evidence>
<dbReference type="PANTHER" id="PTHR30619:SF1">
    <property type="entry name" value="RECOMBINATION PROTEIN 2"/>
    <property type="match status" value="1"/>
</dbReference>
<protein>
    <recommendedName>
        <fullName evidence="11">ComEC/Rec2-related protein</fullName>
    </recommendedName>
</protein>
<keyword evidence="10" id="KW-1185">Reference proteome</keyword>
<dbReference type="Pfam" id="PF13567">
    <property type="entry name" value="DUF4131"/>
    <property type="match status" value="1"/>
</dbReference>
<dbReference type="RefSeq" id="WP_082077797.1">
    <property type="nucleotide sequence ID" value="NZ_FO082820.1"/>
</dbReference>
<gene>
    <name evidence="9" type="ORF">NT26_1613</name>
</gene>
<feature type="transmembrane region" description="Helical" evidence="6">
    <location>
        <begin position="124"/>
        <end position="143"/>
    </location>
</feature>
<evidence type="ECO:0000256" key="2">
    <source>
        <dbReference type="ARBA" id="ARBA00022475"/>
    </source>
</evidence>
<evidence type="ECO:0000256" key="3">
    <source>
        <dbReference type="ARBA" id="ARBA00022692"/>
    </source>
</evidence>
<comment type="subcellular location">
    <subcellularLocation>
        <location evidence="1">Cell membrane</location>
        <topology evidence="1">Multi-pass membrane protein</topology>
    </subcellularLocation>
</comment>
<dbReference type="EMBL" id="FO082820">
    <property type="protein sequence ID" value="CCF19337.1"/>
    <property type="molecule type" value="Genomic_DNA"/>
</dbReference>
<reference evidence="9 10" key="1">
    <citation type="journal article" date="2013" name="Genome Biol. Evol.">
        <title>Life in an arsenic-containing gold mine: genome and physiology of the autotrophic arsenite-oxidizing bacterium rhizobium sp. NT-26.</title>
        <authorList>
            <person name="Andres J."/>
            <person name="Arsene-Ploetze F."/>
            <person name="Barbe V."/>
            <person name="Brochier-Armanet C."/>
            <person name="Cleiss-Arnold J."/>
            <person name="Coppee J.Y."/>
            <person name="Dillies M.A."/>
            <person name="Geist"/>
            <person name="L"/>
            <person name="Joublin A."/>
            <person name="Koechler S."/>
            <person name="Lassalle F."/>
            <person name="Marchal M."/>
            <person name="Medigue C."/>
            <person name="Muller D."/>
            <person name="Nesme X."/>
            <person name="Plewniak F."/>
            <person name="Proux C."/>
            <person name="Ramirez-Bahena M.H."/>
            <person name="Schenowitz C."/>
            <person name="Sismeiro O."/>
            <person name="Vallenet D."/>
            <person name="Santini J.M."/>
            <person name="Bertin P.N."/>
        </authorList>
    </citation>
    <scope>NUCLEOTIDE SEQUENCE [LARGE SCALE GENOMIC DNA]</scope>
    <source>
        <strain evidence="9 10">NT-26</strain>
    </source>
</reference>
<evidence type="ECO:0000256" key="1">
    <source>
        <dbReference type="ARBA" id="ARBA00004651"/>
    </source>
</evidence>
<dbReference type="Pfam" id="PF03772">
    <property type="entry name" value="Competence"/>
    <property type="match status" value="1"/>
</dbReference>
<evidence type="ECO:0000313" key="10">
    <source>
        <dbReference type="Proteomes" id="UP000010792"/>
    </source>
</evidence>
<feature type="transmembrane region" description="Helical" evidence="6">
    <location>
        <begin position="100"/>
        <end position="117"/>
    </location>
</feature>
<dbReference type="OrthoDB" id="9790149at2"/>
<keyword evidence="3 6" id="KW-0812">Transmembrane</keyword>
<feature type="transmembrane region" description="Helical" evidence="6">
    <location>
        <begin position="320"/>
        <end position="341"/>
    </location>
</feature>
<evidence type="ECO:0000259" key="8">
    <source>
        <dbReference type="Pfam" id="PF13567"/>
    </source>
</evidence>
<evidence type="ECO:0000259" key="7">
    <source>
        <dbReference type="Pfam" id="PF03772"/>
    </source>
</evidence>
<dbReference type="GO" id="GO:0005886">
    <property type="term" value="C:plasma membrane"/>
    <property type="evidence" value="ECO:0007669"/>
    <property type="project" value="UniProtKB-SubCell"/>
</dbReference>
<dbReference type="KEGG" id="rht:NT26_1613"/>
<feature type="transmembrane region" description="Helical" evidence="6">
    <location>
        <begin position="74"/>
        <end position="94"/>
    </location>
</feature>
<keyword evidence="4 6" id="KW-1133">Transmembrane helix</keyword>
<feature type="transmembrane region" description="Helical" evidence="6">
    <location>
        <begin position="362"/>
        <end position="382"/>
    </location>
</feature>
<keyword evidence="5 6" id="KW-0472">Membrane</keyword>
<dbReference type="InterPro" id="IPR025405">
    <property type="entry name" value="DUF4131"/>
</dbReference>
<organism evidence="9 10">
    <name type="scientific">Pseudorhizobium banfieldiae</name>
    <dbReference type="NCBI Taxonomy" id="1125847"/>
    <lineage>
        <taxon>Bacteria</taxon>
        <taxon>Pseudomonadati</taxon>
        <taxon>Pseudomonadota</taxon>
        <taxon>Alphaproteobacteria</taxon>
        <taxon>Hyphomicrobiales</taxon>
        <taxon>Rhizobiaceae</taxon>
        <taxon>Rhizobium/Agrobacterium group</taxon>
        <taxon>Pseudorhizobium</taxon>
    </lineage>
</organism>
<accession>L0NGB2</accession>
<feature type="domain" description="ComEC/Rec2-related protein" evidence="7">
    <location>
        <begin position="301"/>
        <end position="589"/>
    </location>
</feature>
<evidence type="ECO:0000313" key="9">
    <source>
        <dbReference type="EMBL" id="CCF19337.1"/>
    </source>
</evidence>
<evidence type="ECO:0000256" key="6">
    <source>
        <dbReference type="SAM" id="Phobius"/>
    </source>
</evidence>
<dbReference type="Proteomes" id="UP000010792">
    <property type="component" value="Chromosome"/>
</dbReference>
<evidence type="ECO:0008006" key="11">
    <source>
        <dbReference type="Google" id="ProtNLM"/>
    </source>
</evidence>
<name>L0NGB2_9HYPH</name>
<feature type="domain" description="DUF4131" evidence="8">
    <location>
        <begin position="100"/>
        <end position="253"/>
    </location>
</feature>
<proteinExistence type="predicted"/>
<feature type="transmembrane region" description="Helical" evidence="6">
    <location>
        <begin position="388"/>
        <end position="418"/>
    </location>
</feature>
<sequence>MPQQGLLREQSGPGVVSAPAVAGSVRDAGERPAPILADIRFRRPEPLSLVNVARLMERLPAQVRRLLEEEVAHGHAFLFLPVLVGAGAVFWFTLPRDPPAQIPLVLFLAFAIAAIVVQHRSGRLPLLLFAPTLVLAGMALAQFETWRHATVILDSPVTTTVAGEVHRREPAGEGRWRYFIRVQQTEQPTLRRPPSDVVLLARGKHRPFEAGDAIRGRARLSPPSGPALPGLNDFAFRSFHDGIGAIGFFYGAPQAAVPSQAAALDWGRALERWIFSLRSMIADRIRSVVPGDAGAFAAAIVTDERRAISRETTEALRISGLAHIVAISGLNMALAAGIFFVGLRSCLCLFTGFAQAWPVKKIAATGALLMATAYYLVSGFAVSAERAYLMMAVMLIAVWFDRAAISLRNIALAALIMLAMAPSEIMGPSFQMSFAATAALVAGYAYWSRRGAGEDPEPSIFARGRLAPVLTGWHWMAGIFATSLIGGLSTAIYSMEHFHRLAGYGLAANLAVMPIISFVVMPAGLLGMLLMPLGLDAPLLKLMGLGLEAVIAVAKHVASWGGDVGTGRQHPWFLSIASIGFLILALLRTRLRLVGVPIMALAFALSSQANRLPQPDILISDDGALVALWNDGVATNRTRSPAFVFDQWQRALLLPEPVPPVMSPASDLGIAAAGHPSVKAALTDEQRDRIRSEMSSTLALAAADAGRFHCLPKLWCVAVAREGGVSIAVVEDPRLAGSACDLAALVVAPRARFDECRSGAVLLNGASLRKTGAIEIYLNGSPDPSLWRINAASAGTRRPWTSHRFYDWRTDRFDETLPEPLLRMISGSGG</sequence>
<dbReference type="InterPro" id="IPR052159">
    <property type="entry name" value="Competence_DNA_uptake"/>
</dbReference>
<dbReference type="PANTHER" id="PTHR30619">
    <property type="entry name" value="DNA INTERNALIZATION/COMPETENCE PROTEIN COMEC/REC2"/>
    <property type="match status" value="1"/>
</dbReference>
<dbReference type="NCBIfam" id="TIGR00360">
    <property type="entry name" value="ComEC_N-term"/>
    <property type="match status" value="1"/>
</dbReference>
<dbReference type="AlphaFoldDB" id="L0NGB2"/>
<feature type="transmembrane region" description="Helical" evidence="6">
    <location>
        <begin position="506"/>
        <end position="531"/>
    </location>
</feature>
<evidence type="ECO:0000256" key="4">
    <source>
        <dbReference type="ARBA" id="ARBA00022989"/>
    </source>
</evidence>
<dbReference type="InterPro" id="IPR004477">
    <property type="entry name" value="ComEC_N"/>
</dbReference>
<feature type="transmembrane region" description="Helical" evidence="6">
    <location>
        <begin position="473"/>
        <end position="494"/>
    </location>
</feature>
<keyword evidence="2" id="KW-1003">Cell membrane</keyword>
<dbReference type="STRING" id="1125847.NT26_1613"/>